<dbReference type="PROSITE" id="PS51670">
    <property type="entry name" value="SHKT"/>
    <property type="match status" value="2"/>
</dbReference>
<dbReference type="AlphaFoldDB" id="A0A914Y926"/>
<dbReference type="InterPro" id="IPR003582">
    <property type="entry name" value="ShKT_dom"/>
</dbReference>
<feature type="signal peptide" evidence="4">
    <location>
        <begin position="1"/>
        <end position="17"/>
    </location>
</feature>
<evidence type="ECO:0000256" key="3">
    <source>
        <dbReference type="PROSITE-ProRule" id="PRU01005"/>
    </source>
</evidence>
<dbReference type="WBParaSite" id="PSU_v2.g15260.t1">
    <property type="protein sequence ID" value="PSU_v2.g15260.t1"/>
    <property type="gene ID" value="PSU_v2.g15260"/>
</dbReference>
<comment type="caution">
    <text evidence="3">Lacks conserved residue(s) required for the propagation of feature annotation.</text>
</comment>
<evidence type="ECO:0000259" key="5">
    <source>
        <dbReference type="PROSITE" id="PS51670"/>
    </source>
</evidence>
<organism evidence="6 7">
    <name type="scientific">Panagrolaimus superbus</name>
    <dbReference type="NCBI Taxonomy" id="310955"/>
    <lineage>
        <taxon>Eukaryota</taxon>
        <taxon>Metazoa</taxon>
        <taxon>Ecdysozoa</taxon>
        <taxon>Nematoda</taxon>
        <taxon>Chromadorea</taxon>
        <taxon>Rhabditida</taxon>
        <taxon>Tylenchina</taxon>
        <taxon>Panagrolaimomorpha</taxon>
        <taxon>Panagrolaimoidea</taxon>
        <taxon>Panagrolaimidae</taxon>
        <taxon>Panagrolaimus</taxon>
    </lineage>
</organism>
<sequence>MKTVCLILISVIIGCNAQCDSGNFPITGAQCVPGICSGCLNGVCCGPDGTGAIGTTGTGTTIFGATVSTTFASLTTAPGCIGPCFDNACPASYTCNTVTQQCCSAQTTSSPITSCRDLIGPKGYSDCPRLASLCNSTTYYDIMTQQCPRTCGRCNSSVLPSTNPSSTNCVDMAKANGVSDCPQLAYLCNNPVYRTIMTQQCPRTCGRCSSSLTG</sequence>
<accession>A0A914Y926</accession>
<feature type="domain" description="ShKT" evidence="5">
    <location>
        <begin position="115"/>
        <end position="154"/>
    </location>
</feature>
<dbReference type="FunFam" id="1.10.10.1940:FF:000002">
    <property type="entry name" value="PHAryngeal gland Toxin-related"/>
    <property type="match status" value="2"/>
</dbReference>
<reference evidence="7" key="1">
    <citation type="submission" date="2022-11" db="UniProtKB">
        <authorList>
            <consortium name="WormBaseParasite"/>
        </authorList>
    </citation>
    <scope>IDENTIFICATION</scope>
</reference>
<dbReference type="Pfam" id="PF01549">
    <property type="entry name" value="ShK"/>
    <property type="match status" value="2"/>
</dbReference>
<dbReference type="PROSITE" id="PS51257">
    <property type="entry name" value="PROKAR_LIPOPROTEIN"/>
    <property type="match status" value="1"/>
</dbReference>
<feature type="chain" id="PRO_5037724651" evidence="4">
    <location>
        <begin position="18"/>
        <end position="214"/>
    </location>
</feature>
<dbReference type="Proteomes" id="UP000887577">
    <property type="component" value="Unplaced"/>
</dbReference>
<keyword evidence="6" id="KW-1185">Reference proteome</keyword>
<protein>
    <submittedName>
        <fullName evidence="7">ShKT domain-containing protein</fullName>
    </submittedName>
</protein>
<evidence type="ECO:0000313" key="6">
    <source>
        <dbReference type="Proteomes" id="UP000887577"/>
    </source>
</evidence>
<dbReference type="Gene3D" id="1.10.10.1940">
    <property type="match status" value="2"/>
</dbReference>
<dbReference type="PANTHER" id="PTHR46219:SF5">
    <property type="entry name" value="SHKT DOMAIN-CONTAINING PROTEIN"/>
    <property type="match status" value="1"/>
</dbReference>
<evidence type="ECO:0000256" key="4">
    <source>
        <dbReference type="SAM" id="SignalP"/>
    </source>
</evidence>
<dbReference type="SMART" id="SM00254">
    <property type="entry name" value="ShKT"/>
    <property type="match status" value="2"/>
</dbReference>
<evidence type="ECO:0000256" key="1">
    <source>
        <dbReference type="ARBA" id="ARBA00022729"/>
    </source>
</evidence>
<dbReference type="PANTHER" id="PTHR46219">
    <property type="entry name" value="PROTEIN CBG11138"/>
    <property type="match status" value="1"/>
</dbReference>
<evidence type="ECO:0000313" key="7">
    <source>
        <dbReference type="WBParaSite" id="PSU_v2.g15260.t1"/>
    </source>
</evidence>
<feature type="domain" description="ShKT" evidence="5">
    <location>
        <begin position="159"/>
        <end position="208"/>
    </location>
</feature>
<keyword evidence="2" id="KW-1015">Disulfide bond</keyword>
<keyword evidence="1 4" id="KW-0732">Signal</keyword>
<evidence type="ECO:0000256" key="2">
    <source>
        <dbReference type="ARBA" id="ARBA00023157"/>
    </source>
</evidence>
<name>A0A914Y926_9BILA</name>
<proteinExistence type="predicted"/>